<reference evidence="2" key="1">
    <citation type="journal article" date="2014" name="Science">
        <title>Ancient hybridizations among the ancestral genomes of bread wheat.</title>
        <authorList>
            <consortium name="International Wheat Genome Sequencing Consortium,"/>
            <person name="Marcussen T."/>
            <person name="Sandve S.R."/>
            <person name="Heier L."/>
            <person name="Spannagl M."/>
            <person name="Pfeifer M."/>
            <person name="Jakobsen K.S."/>
            <person name="Wulff B.B."/>
            <person name="Steuernagel B."/>
            <person name="Mayer K.F."/>
            <person name="Olsen O.A."/>
        </authorList>
    </citation>
    <scope>NUCLEOTIDE SEQUENCE [LARGE SCALE GENOMIC DNA]</scope>
    <source>
        <strain evidence="2">cv. AL8/78</strain>
    </source>
</reference>
<accession>A0A453SMK6</accession>
<dbReference type="EnsemblPlants" id="AET7Gv20996500.13">
    <property type="protein sequence ID" value="AET7Gv20996500.13"/>
    <property type="gene ID" value="AET7Gv20996500"/>
</dbReference>
<sequence>MGWELVMMLGPMVASVPLSRPCSGSLNRLAPPVLSFISENLCISTCLALCGLNAR</sequence>
<evidence type="ECO:0000313" key="2">
    <source>
        <dbReference type="Proteomes" id="UP000015105"/>
    </source>
</evidence>
<name>A0A453SMK6_AEGTS</name>
<reference evidence="1" key="3">
    <citation type="journal article" date="2017" name="Nature">
        <title>Genome sequence of the progenitor of the wheat D genome Aegilops tauschii.</title>
        <authorList>
            <person name="Luo M.C."/>
            <person name="Gu Y.Q."/>
            <person name="Puiu D."/>
            <person name="Wang H."/>
            <person name="Twardziok S.O."/>
            <person name="Deal K.R."/>
            <person name="Huo N."/>
            <person name="Zhu T."/>
            <person name="Wang L."/>
            <person name="Wang Y."/>
            <person name="McGuire P.E."/>
            <person name="Liu S."/>
            <person name="Long H."/>
            <person name="Ramasamy R.K."/>
            <person name="Rodriguez J.C."/>
            <person name="Van S.L."/>
            <person name="Yuan L."/>
            <person name="Wang Z."/>
            <person name="Xia Z."/>
            <person name="Xiao L."/>
            <person name="Anderson O.D."/>
            <person name="Ouyang S."/>
            <person name="Liang Y."/>
            <person name="Zimin A.V."/>
            <person name="Pertea G."/>
            <person name="Qi P."/>
            <person name="Bennetzen J.L."/>
            <person name="Dai X."/>
            <person name="Dawson M.W."/>
            <person name="Muller H.G."/>
            <person name="Kugler K."/>
            <person name="Rivarola-Duarte L."/>
            <person name="Spannagl M."/>
            <person name="Mayer K.F.X."/>
            <person name="Lu F.H."/>
            <person name="Bevan M.W."/>
            <person name="Leroy P."/>
            <person name="Li P."/>
            <person name="You F.M."/>
            <person name="Sun Q."/>
            <person name="Liu Z."/>
            <person name="Lyons E."/>
            <person name="Wicker T."/>
            <person name="Salzberg S.L."/>
            <person name="Devos K.M."/>
            <person name="Dvorak J."/>
        </authorList>
    </citation>
    <scope>NUCLEOTIDE SEQUENCE [LARGE SCALE GENOMIC DNA]</scope>
    <source>
        <strain evidence="1">cv. AL8/78</strain>
    </source>
</reference>
<keyword evidence="2" id="KW-1185">Reference proteome</keyword>
<protein>
    <submittedName>
        <fullName evidence="1">Uncharacterized protein</fullName>
    </submittedName>
</protein>
<reference evidence="2" key="2">
    <citation type="journal article" date="2017" name="Nat. Plants">
        <title>The Aegilops tauschii genome reveals multiple impacts of transposons.</title>
        <authorList>
            <person name="Zhao G."/>
            <person name="Zou C."/>
            <person name="Li K."/>
            <person name="Wang K."/>
            <person name="Li T."/>
            <person name="Gao L."/>
            <person name="Zhang X."/>
            <person name="Wang H."/>
            <person name="Yang Z."/>
            <person name="Liu X."/>
            <person name="Jiang W."/>
            <person name="Mao L."/>
            <person name="Kong X."/>
            <person name="Jiao Y."/>
            <person name="Jia J."/>
        </authorList>
    </citation>
    <scope>NUCLEOTIDE SEQUENCE [LARGE SCALE GENOMIC DNA]</scope>
    <source>
        <strain evidence="2">cv. AL8/78</strain>
    </source>
</reference>
<reference evidence="1" key="4">
    <citation type="submission" date="2019-03" db="UniProtKB">
        <authorList>
            <consortium name="EnsemblPlants"/>
        </authorList>
    </citation>
    <scope>IDENTIFICATION</scope>
</reference>
<evidence type="ECO:0000313" key="1">
    <source>
        <dbReference type="EnsemblPlants" id="AET7Gv20996500.13"/>
    </source>
</evidence>
<organism evidence="1 2">
    <name type="scientific">Aegilops tauschii subsp. strangulata</name>
    <name type="common">Goatgrass</name>
    <dbReference type="NCBI Taxonomy" id="200361"/>
    <lineage>
        <taxon>Eukaryota</taxon>
        <taxon>Viridiplantae</taxon>
        <taxon>Streptophyta</taxon>
        <taxon>Embryophyta</taxon>
        <taxon>Tracheophyta</taxon>
        <taxon>Spermatophyta</taxon>
        <taxon>Magnoliopsida</taxon>
        <taxon>Liliopsida</taxon>
        <taxon>Poales</taxon>
        <taxon>Poaceae</taxon>
        <taxon>BOP clade</taxon>
        <taxon>Pooideae</taxon>
        <taxon>Triticodae</taxon>
        <taxon>Triticeae</taxon>
        <taxon>Triticinae</taxon>
        <taxon>Aegilops</taxon>
    </lineage>
</organism>
<dbReference type="Proteomes" id="UP000015105">
    <property type="component" value="Chromosome 7D"/>
</dbReference>
<proteinExistence type="predicted"/>
<reference evidence="1" key="5">
    <citation type="journal article" date="2021" name="G3 (Bethesda)">
        <title>Aegilops tauschii genome assembly Aet v5.0 features greater sequence contiguity and improved annotation.</title>
        <authorList>
            <person name="Wang L."/>
            <person name="Zhu T."/>
            <person name="Rodriguez J.C."/>
            <person name="Deal K.R."/>
            <person name="Dubcovsky J."/>
            <person name="McGuire P.E."/>
            <person name="Lux T."/>
            <person name="Spannagl M."/>
            <person name="Mayer K.F.X."/>
            <person name="Baldrich P."/>
            <person name="Meyers B.C."/>
            <person name="Huo N."/>
            <person name="Gu Y.Q."/>
            <person name="Zhou H."/>
            <person name="Devos K.M."/>
            <person name="Bennetzen J.L."/>
            <person name="Unver T."/>
            <person name="Budak H."/>
            <person name="Gulick P.J."/>
            <person name="Galiba G."/>
            <person name="Kalapos B."/>
            <person name="Nelson D.R."/>
            <person name="Li P."/>
            <person name="You F.M."/>
            <person name="Luo M.C."/>
            <person name="Dvorak J."/>
        </authorList>
    </citation>
    <scope>NUCLEOTIDE SEQUENCE [LARGE SCALE GENOMIC DNA]</scope>
    <source>
        <strain evidence="1">cv. AL8/78</strain>
    </source>
</reference>
<dbReference type="AlphaFoldDB" id="A0A453SMK6"/>
<dbReference type="Gramene" id="AET7Gv20996500.13">
    <property type="protein sequence ID" value="AET7Gv20996500.13"/>
    <property type="gene ID" value="AET7Gv20996500"/>
</dbReference>